<protein>
    <recommendedName>
        <fullName evidence="1">NADPH-dependent reductive aminase-like C-terminal domain-containing protein</fullName>
    </recommendedName>
</protein>
<dbReference type="Pfam" id="PF21761">
    <property type="entry name" value="RedAm-like_C"/>
    <property type="match status" value="1"/>
</dbReference>
<evidence type="ECO:0000313" key="3">
    <source>
        <dbReference type="Proteomes" id="UP001596512"/>
    </source>
</evidence>
<feature type="domain" description="NADPH-dependent reductive aminase-like C-terminal" evidence="1">
    <location>
        <begin position="58"/>
        <end position="182"/>
    </location>
</feature>
<reference evidence="3" key="1">
    <citation type="journal article" date="2019" name="Int. J. Syst. Evol. Microbiol.">
        <title>The Global Catalogue of Microorganisms (GCM) 10K type strain sequencing project: providing services to taxonomists for standard genome sequencing and annotation.</title>
        <authorList>
            <consortium name="The Broad Institute Genomics Platform"/>
            <consortium name="The Broad Institute Genome Sequencing Center for Infectious Disease"/>
            <person name="Wu L."/>
            <person name="Ma J."/>
        </authorList>
    </citation>
    <scope>NUCLEOTIDE SEQUENCE [LARGE SCALE GENOMIC DNA]</scope>
    <source>
        <strain evidence="3">JCM 17695</strain>
    </source>
</reference>
<accession>A0ABW2TNY6</accession>
<dbReference type="Gene3D" id="1.10.1040.10">
    <property type="entry name" value="N-(1-d-carboxylethyl)-l-norvaline Dehydrogenase, domain 2"/>
    <property type="match status" value="1"/>
</dbReference>
<dbReference type="Proteomes" id="UP001596512">
    <property type="component" value="Unassembled WGS sequence"/>
</dbReference>
<comment type="caution">
    <text evidence="2">The sequence shown here is derived from an EMBL/GenBank/DDBJ whole genome shotgun (WGS) entry which is preliminary data.</text>
</comment>
<dbReference type="EMBL" id="JBHTEY010000004">
    <property type="protein sequence ID" value="MFC7615211.1"/>
    <property type="molecule type" value="Genomic_DNA"/>
</dbReference>
<proteinExistence type="predicted"/>
<keyword evidence="3" id="KW-1185">Reference proteome</keyword>
<evidence type="ECO:0000259" key="1">
    <source>
        <dbReference type="Pfam" id="PF21761"/>
    </source>
</evidence>
<gene>
    <name evidence="2" type="ORF">ACFQV2_18565</name>
</gene>
<dbReference type="InterPro" id="IPR013328">
    <property type="entry name" value="6PGD_dom2"/>
</dbReference>
<organism evidence="2 3">
    <name type="scientific">Actinokineospora soli</name>
    <dbReference type="NCBI Taxonomy" id="1048753"/>
    <lineage>
        <taxon>Bacteria</taxon>
        <taxon>Bacillati</taxon>
        <taxon>Actinomycetota</taxon>
        <taxon>Actinomycetes</taxon>
        <taxon>Pseudonocardiales</taxon>
        <taxon>Pseudonocardiaceae</taxon>
        <taxon>Actinokineospora</taxon>
    </lineage>
</organism>
<dbReference type="InterPro" id="IPR048666">
    <property type="entry name" value="RedAm-like_C"/>
</dbReference>
<evidence type="ECO:0000313" key="2">
    <source>
        <dbReference type="EMBL" id="MFC7615211.1"/>
    </source>
</evidence>
<name>A0ABW2TNY6_9PSEU</name>
<sequence>MGRHVRLPRYLTAAIMVPTPMIGKEEALILYSGDESVFVEHHDALRALAGTADFLGADHGLAPLYDIGMLEVFFASMSAFVHAAALARRVGGVSAERFLPYGLGMLAILPDTLKEVAADIDNGTFSGDQDKVEMELVALAHMVETSRAAGLDASLAESMRALAERTVAAGNGHLGWSKTVDHL</sequence>